<evidence type="ECO:0000313" key="1">
    <source>
        <dbReference type="EMBL" id="KOA82631.1"/>
    </source>
</evidence>
<reference evidence="1 2" key="1">
    <citation type="submission" date="2015-07" db="EMBL/GenBank/DDBJ databases">
        <title>Draft genome sequences of 17 French Clostridium botulinum group III.</title>
        <authorList>
            <person name="Woudstra C."/>
            <person name="Le Marechal C."/>
            <person name="Souillard R."/>
            <person name="Bayon-Auboyer M.-H."/>
            <person name="Dessouter D."/>
            <person name="Fach P."/>
        </authorList>
    </citation>
    <scope>NUCLEOTIDE SEQUENCE [LARGE SCALE GENOMIC DNA]</scope>
    <source>
        <strain evidence="1 2">12LNRI-CD</strain>
    </source>
</reference>
<evidence type="ECO:0008006" key="3">
    <source>
        <dbReference type="Google" id="ProtNLM"/>
    </source>
</evidence>
<dbReference type="AlphaFoldDB" id="A0A9Q1UWC1"/>
<dbReference type="InterPro" id="IPR014054">
    <property type="entry name" value="Phage_regulatory_Rha"/>
</dbReference>
<proteinExistence type="predicted"/>
<evidence type="ECO:0000313" key="2">
    <source>
        <dbReference type="Proteomes" id="UP000037540"/>
    </source>
</evidence>
<dbReference type="Pfam" id="PF09669">
    <property type="entry name" value="Phage_pRha"/>
    <property type="match status" value="1"/>
</dbReference>
<sequence length="263" mass="31476">MVKKKNKKDKNGLMITFNNERKSVLSGESWVYTDSLNLAEVLNTEHKEVLKRIRKVLKDYKIEDGELNSPSSEAQEYIHKHTDFTYSILYYKNSQNKLQPYYRLSKDLLVLVIFSFRKLSNAQELQKLYIARFNEMEKELNWYKARYLGIATRNYMTDCIRDYYNIEKYKTNKNPYVMFTNLVYETLYGSNAFDLRKDNNLPKGKNIRPWLTDEEVKVVDKLEQEIGTLISYDMGFKEIKKMIDRKYSNVSRRNIKLLKVPRE</sequence>
<gene>
    <name evidence="1" type="ORF">ADU74_13220</name>
</gene>
<accession>A0A9Q1UWC1</accession>
<protein>
    <recommendedName>
        <fullName evidence="3">Phage regulatory protein</fullName>
    </recommendedName>
</protein>
<dbReference type="Proteomes" id="UP000037540">
    <property type="component" value="Unassembled WGS sequence"/>
</dbReference>
<name>A0A9Q1UWC1_CLOBO</name>
<comment type="caution">
    <text evidence="1">The sequence shown here is derived from an EMBL/GenBank/DDBJ whole genome shotgun (WGS) entry which is preliminary data.</text>
</comment>
<organism evidence="1 2">
    <name type="scientific">Clostridium botulinum</name>
    <dbReference type="NCBI Taxonomy" id="1491"/>
    <lineage>
        <taxon>Bacteria</taxon>
        <taxon>Bacillati</taxon>
        <taxon>Bacillota</taxon>
        <taxon>Clostridia</taxon>
        <taxon>Eubacteriales</taxon>
        <taxon>Clostridiaceae</taxon>
        <taxon>Clostridium</taxon>
    </lineage>
</organism>
<dbReference type="EMBL" id="LGVR01000100">
    <property type="protein sequence ID" value="KOA82631.1"/>
    <property type="molecule type" value="Genomic_DNA"/>
</dbReference>
<dbReference type="RefSeq" id="WP_003367482.1">
    <property type="nucleotide sequence ID" value="NZ_LGVP01000006.1"/>
</dbReference>